<dbReference type="STRING" id="133383.A0A1R0GY79"/>
<comment type="caution">
    <text evidence="1">The sequence shown here is derived from an EMBL/GenBank/DDBJ whole genome shotgun (WGS) entry which is preliminary data.</text>
</comment>
<evidence type="ECO:0000313" key="2">
    <source>
        <dbReference type="Proteomes" id="UP000187455"/>
    </source>
</evidence>
<sequence length="123" mass="13988">MENTTELSNNLIFPEFTRKLGYNSIRYFVRPTIDTTLILDRFKKWGPLTSLSIKNLTDKLCQILLVTEFLRASDIQGIDEGQSNIVAGILHLVMVAPREKAGGRSIKYCFQISPQNTLFCALY</sequence>
<protein>
    <submittedName>
        <fullName evidence="1">Uncharacterized protein</fullName>
    </submittedName>
</protein>
<evidence type="ECO:0000313" key="1">
    <source>
        <dbReference type="EMBL" id="OLY81850.1"/>
    </source>
</evidence>
<dbReference type="EMBL" id="LSSL01002114">
    <property type="protein sequence ID" value="OLY81850.1"/>
    <property type="molecule type" value="Genomic_DNA"/>
</dbReference>
<dbReference type="AlphaFoldDB" id="A0A1R0GY79"/>
<dbReference type="Proteomes" id="UP000187455">
    <property type="component" value="Unassembled WGS sequence"/>
</dbReference>
<accession>A0A1R0GY79</accession>
<gene>
    <name evidence="1" type="ORF">AYI68_g4038</name>
</gene>
<keyword evidence="2" id="KW-1185">Reference proteome</keyword>
<organism evidence="1 2">
    <name type="scientific">Smittium mucronatum</name>
    <dbReference type="NCBI Taxonomy" id="133383"/>
    <lineage>
        <taxon>Eukaryota</taxon>
        <taxon>Fungi</taxon>
        <taxon>Fungi incertae sedis</taxon>
        <taxon>Zoopagomycota</taxon>
        <taxon>Kickxellomycotina</taxon>
        <taxon>Harpellomycetes</taxon>
        <taxon>Harpellales</taxon>
        <taxon>Legeriomycetaceae</taxon>
        <taxon>Smittium</taxon>
    </lineage>
</organism>
<proteinExistence type="predicted"/>
<reference evidence="1 2" key="1">
    <citation type="journal article" date="2016" name="Mol. Biol. Evol.">
        <title>Genome-Wide Survey of Gut Fungi (Harpellales) Reveals the First Horizontally Transferred Ubiquitin Gene from a Mosquito Host.</title>
        <authorList>
            <person name="Wang Y."/>
            <person name="White M.M."/>
            <person name="Kvist S."/>
            <person name="Moncalvo J.M."/>
        </authorList>
    </citation>
    <scope>NUCLEOTIDE SEQUENCE [LARGE SCALE GENOMIC DNA]</scope>
    <source>
        <strain evidence="1 2">ALG-7-W6</strain>
    </source>
</reference>
<dbReference type="OrthoDB" id="2400069at2759"/>
<name>A0A1R0GY79_9FUNG</name>